<dbReference type="GO" id="GO:0030247">
    <property type="term" value="F:polysaccharide binding"/>
    <property type="evidence" value="ECO:0007669"/>
    <property type="project" value="InterPro"/>
</dbReference>
<dbReference type="Proteomes" id="UP000604825">
    <property type="component" value="Unassembled WGS sequence"/>
</dbReference>
<dbReference type="OrthoDB" id="10060424at2759"/>
<evidence type="ECO:0000256" key="9">
    <source>
        <dbReference type="PROSITE-ProRule" id="PRU00076"/>
    </source>
</evidence>
<keyword evidence="9" id="KW-0245">EGF-like domain</keyword>
<keyword evidence="11" id="KW-0472">Membrane</keyword>
<gene>
    <name evidence="15" type="ORF">NCGR_LOCUS19249</name>
</gene>
<dbReference type="InterPro" id="IPR001245">
    <property type="entry name" value="Ser-Thr/Tyr_kinase_cat_dom"/>
</dbReference>
<keyword evidence="6 10" id="KW-0067">ATP-binding</keyword>
<dbReference type="Pfam" id="PF07714">
    <property type="entry name" value="PK_Tyr_Ser-Thr"/>
    <property type="match status" value="2"/>
</dbReference>
<keyword evidence="16" id="KW-1185">Reference proteome</keyword>
<feature type="signal peptide" evidence="12">
    <location>
        <begin position="1"/>
        <end position="35"/>
    </location>
</feature>
<dbReference type="PROSITE" id="PS01187">
    <property type="entry name" value="EGF_CA"/>
    <property type="match status" value="1"/>
</dbReference>
<dbReference type="InterPro" id="IPR001881">
    <property type="entry name" value="EGF-like_Ca-bd_dom"/>
</dbReference>
<keyword evidence="8" id="KW-0325">Glycoprotein</keyword>
<comment type="caution">
    <text evidence="9">Lacks conserved residue(s) required for the propagation of feature annotation.</text>
</comment>
<organism evidence="15 16">
    <name type="scientific">Miscanthus lutarioriparius</name>
    <dbReference type="NCBI Taxonomy" id="422564"/>
    <lineage>
        <taxon>Eukaryota</taxon>
        <taxon>Viridiplantae</taxon>
        <taxon>Streptophyta</taxon>
        <taxon>Embryophyta</taxon>
        <taxon>Tracheophyta</taxon>
        <taxon>Spermatophyta</taxon>
        <taxon>Magnoliopsida</taxon>
        <taxon>Liliopsida</taxon>
        <taxon>Poales</taxon>
        <taxon>Poaceae</taxon>
        <taxon>PACMAD clade</taxon>
        <taxon>Panicoideae</taxon>
        <taxon>Andropogonodae</taxon>
        <taxon>Andropogoneae</taxon>
        <taxon>Saccharinae</taxon>
        <taxon>Miscanthus</taxon>
    </lineage>
</organism>
<feature type="transmembrane region" description="Helical" evidence="11">
    <location>
        <begin position="361"/>
        <end position="379"/>
    </location>
</feature>
<evidence type="ECO:0000256" key="5">
    <source>
        <dbReference type="ARBA" id="ARBA00022741"/>
    </source>
</evidence>
<evidence type="ECO:0000256" key="7">
    <source>
        <dbReference type="ARBA" id="ARBA00023157"/>
    </source>
</evidence>
<evidence type="ECO:0000256" key="3">
    <source>
        <dbReference type="ARBA" id="ARBA00022679"/>
    </source>
</evidence>
<dbReference type="PROSITE" id="PS50026">
    <property type="entry name" value="EGF_3"/>
    <property type="match status" value="1"/>
</dbReference>
<keyword evidence="2" id="KW-0723">Serine/threonine-protein kinase</keyword>
<dbReference type="PROSITE" id="PS50011">
    <property type="entry name" value="PROTEIN_KINASE_DOM"/>
    <property type="match status" value="1"/>
</dbReference>
<comment type="caution">
    <text evidence="15">The sequence shown here is derived from an EMBL/GenBank/DDBJ whole genome shotgun (WGS) entry which is preliminary data.</text>
</comment>
<dbReference type="InterPro" id="IPR000742">
    <property type="entry name" value="EGF"/>
</dbReference>
<dbReference type="SMART" id="SM00181">
    <property type="entry name" value="EGF"/>
    <property type="match status" value="2"/>
</dbReference>
<feature type="chain" id="PRO_5032534456" evidence="12">
    <location>
        <begin position="36"/>
        <end position="679"/>
    </location>
</feature>
<feature type="binding site" evidence="10">
    <location>
        <position position="448"/>
    </location>
    <ligand>
        <name>ATP</name>
        <dbReference type="ChEBI" id="CHEBI:30616"/>
    </ligand>
</feature>
<evidence type="ECO:0000256" key="1">
    <source>
        <dbReference type="ARBA" id="ARBA00004479"/>
    </source>
</evidence>
<dbReference type="Gene3D" id="3.30.200.20">
    <property type="entry name" value="Phosphorylase Kinase, domain 1"/>
    <property type="match status" value="1"/>
</dbReference>
<dbReference type="GO" id="GO:0005509">
    <property type="term" value="F:calcium ion binding"/>
    <property type="evidence" value="ECO:0007669"/>
    <property type="project" value="InterPro"/>
</dbReference>
<evidence type="ECO:0000259" key="13">
    <source>
        <dbReference type="PROSITE" id="PS50011"/>
    </source>
</evidence>
<keyword evidence="7" id="KW-1015">Disulfide bond</keyword>
<protein>
    <submittedName>
        <fullName evidence="15">Uncharacterized protein</fullName>
    </submittedName>
</protein>
<evidence type="ECO:0000256" key="11">
    <source>
        <dbReference type="SAM" id="Phobius"/>
    </source>
</evidence>
<dbReference type="Gene3D" id="2.10.25.10">
    <property type="entry name" value="Laminin"/>
    <property type="match status" value="1"/>
</dbReference>
<dbReference type="PROSITE" id="PS00107">
    <property type="entry name" value="PROTEIN_KINASE_ATP"/>
    <property type="match status" value="1"/>
</dbReference>
<sequence length="679" mass="75216">MPRALCLLLVVLVCRFHLPPLMMMAAAATFPGVMARSSDAAPQSSDCPSLCGDVEIPYPFGIGDNCSLHNAFTITCNTSFSRPPRPYRGDFEVISISVETGELRVFSPVSFVCYSKSSSSSSTPSKSIAWSFRLHSPFLISTRRNVFTAIGCSTQALLLGRKGYFTGCTTTCQSLDLAAKDRAECTGLGCCQAAISGKLDTMQINWDRPSYLPDNQAWTFSPCSYFFVAEKSWYVFSRQDLVGEESFSRRVGNRTIPLVLDWAVGNRSCNAFATAVSPCVSTHSNCVNATQGPGYLCRCSEGYKGNPYISDGCKNINECLINNTCGTGSICHDTPGGYKCICKFWYRPSGAGCQRIFSTSTVWRIIATCVLAFLIYLGIREMKKRKQRKFFNKNGGEILKDVGIIIFTERELKKMTNGYKKIIGEGAFGKVYMGTRTTMGGTEQVAIKCSFAKSKQLRHDEFRNEITFQFKIDHANVVRLIGCCLETNVPKLVFEFVPNGSLCDLLHGARRQELPLPERLHIAIGAAEALSYMHSHGDMNYIDPTYIKTGRFTEKSDVYSFGVVLLELITRKTAKYDESNSLPIDFVKCCKEQGNGRAMYDREILMAHHAQECLDEIGALAVQCLKEDVDERPTMAQVLKQLEQVKMEKHVLQSTQGLRLDASLITPVPSTAPAHSLSP</sequence>
<evidence type="ECO:0000256" key="6">
    <source>
        <dbReference type="ARBA" id="ARBA00022840"/>
    </source>
</evidence>
<reference evidence="15" key="1">
    <citation type="submission" date="2020-10" db="EMBL/GenBank/DDBJ databases">
        <authorList>
            <person name="Han B."/>
            <person name="Lu T."/>
            <person name="Zhao Q."/>
            <person name="Huang X."/>
            <person name="Zhao Y."/>
        </authorList>
    </citation>
    <scope>NUCLEOTIDE SEQUENCE</scope>
</reference>
<evidence type="ECO:0000256" key="8">
    <source>
        <dbReference type="ARBA" id="ARBA00023180"/>
    </source>
</evidence>
<keyword evidence="4 12" id="KW-0732">Signal</keyword>
<evidence type="ECO:0000259" key="14">
    <source>
        <dbReference type="PROSITE" id="PS50026"/>
    </source>
</evidence>
<dbReference type="EMBL" id="CAJGYO010000005">
    <property type="protein sequence ID" value="CAD6228465.1"/>
    <property type="molecule type" value="Genomic_DNA"/>
</dbReference>
<evidence type="ECO:0000256" key="10">
    <source>
        <dbReference type="PROSITE-ProRule" id="PRU10141"/>
    </source>
</evidence>
<dbReference type="PROSITE" id="PS00010">
    <property type="entry name" value="ASX_HYDROXYL"/>
    <property type="match status" value="1"/>
</dbReference>
<dbReference type="SUPFAM" id="SSF56112">
    <property type="entry name" value="Protein kinase-like (PK-like)"/>
    <property type="match status" value="1"/>
</dbReference>
<name>A0A811NP19_9POAL</name>
<keyword evidence="2" id="KW-0418">Kinase</keyword>
<dbReference type="CDD" id="cd00054">
    <property type="entry name" value="EGF_CA"/>
    <property type="match status" value="1"/>
</dbReference>
<dbReference type="PANTHER" id="PTHR27005">
    <property type="entry name" value="WALL-ASSOCIATED RECEPTOR KINASE-LIKE 21"/>
    <property type="match status" value="1"/>
</dbReference>
<dbReference type="GO" id="GO:0004674">
    <property type="term" value="F:protein serine/threonine kinase activity"/>
    <property type="evidence" value="ECO:0007669"/>
    <property type="project" value="UniProtKB-KW"/>
</dbReference>
<evidence type="ECO:0000256" key="4">
    <source>
        <dbReference type="ARBA" id="ARBA00022729"/>
    </source>
</evidence>
<dbReference type="InterPro" id="IPR017441">
    <property type="entry name" value="Protein_kinase_ATP_BS"/>
</dbReference>
<dbReference type="PANTHER" id="PTHR27005:SF162">
    <property type="entry name" value="OS11G0691500 PROTEIN"/>
    <property type="match status" value="1"/>
</dbReference>
<dbReference type="InterPro" id="IPR018097">
    <property type="entry name" value="EGF_Ca-bd_CS"/>
</dbReference>
<feature type="domain" description="Protein kinase" evidence="13">
    <location>
        <begin position="417"/>
        <end position="679"/>
    </location>
</feature>
<evidence type="ECO:0000313" key="16">
    <source>
        <dbReference type="Proteomes" id="UP000604825"/>
    </source>
</evidence>
<dbReference type="SMART" id="SM00179">
    <property type="entry name" value="EGF_CA"/>
    <property type="match status" value="1"/>
</dbReference>
<keyword evidence="11" id="KW-0812">Transmembrane</keyword>
<evidence type="ECO:0000313" key="15">
    <source>
        <dbReference type="EMBL" id="CAD6228465.1"/>
    </source>
</evidence>
<dbReference type="InterPro" id="IPR011009">
    <property type="entry name" value="Kinase-like_dom_sf"/>
</dbReference>
<dbReference type="GO" id="GO:0005524">
    <property type="term" value="F:ATP binding"/>
    <property type="evidence" value="ECO:0007669"/>
    <property type="project" value="UniProtKB-UniRule"/>
</dbReference>
<dbReference type="InterPro" id="IPR000152">
    <property type="entry name" value="EGF-type_Asp/Asn_hydroxyl_site"/>
</dbReference>
<dbReference type="Gene3D" id="1.10.510.10">
    <property type="entry name" value="Transferase(Phosphotransferase) domain 1"/>
    <property type="match status" value="2"/>
</dbReference>
<keyword evidence="3" id="KW-0808">Transferase</keyword>
<comment type="subcellular location">
    <subcellularLocation>
        <location evidence="1">Membrane</location>
        <topology evidence="1">Single-pass type I membrane protein</topology>
    </subcellularLocation>
</comment>
<dbReference type="InterPro" id="IPR025287">
    <property type="entry name" value="WAK_GUB"/>
</dbReference>
<feature type="domain" description="EGF-like" evidence="14">
    <location>
        <begin position="315"/>
        <end position="354"/>
    </location>
</feature>
<evidence type="ECO:0000256" key="2">
    <source>
        <dbReference type="ARBA" id="ARBA00022527"/>
    </source>
</evidence>
<dbReference type="GO" id="GO:0007166">
    <property type="term" value="P:cell surface receptor signaling pathway"/>
    <property type="evidence" value="ECO:0007669"/>
    <property type="project" value="InterPro"/>
</dbReference>
<dbReference type="SUPFAM" id="SSF57196">
    <property type="entry name" value="EGF/Laminin"/>
    <property type="match status" value="1"/>
</dbReference>
<accession>A0A811NP19</accession>
<dbReference type="AlphaFoldDB" id="A0A811NP19"/>
<evidence type="ECO:0000256" key="12">
    <source>
        <dbReference type="SAM" id="SignalP"/>
    </source>
</evidence>
<dbReference type="Pfam" id="PF13947">
    <property type="entry name" value="GUB_WAK_bind"/>
    <property type="match status" value="1"/>
</dbReference>
<keyword evidence="11" id="KW-1133">Transmembrane helix</keyword>
<dbReference type="GO" id="GO:0005886">
    <property type="term" value="C:plasma membrane"/>
    <property type="evidence" value="ECO:0007669"/>
    <property type="project" value="TreeGrafter"/>
</dbReference>
<keyword evidence="5 10" id="KW-0547">Nucleotide-binding</keyword>
<dbReference type="InterPro" id="IPR045274">
    <property type="entry name" value="WAK-like"/>
</dbReference>
<dbReference type="InterPro" id="IPR000719">
    <property type="entry name" value="Prot_kinase_dom"/>
</dbReference>
<proteinExistence type="predicted"/>